<gene>
    <name evidence="3" type="ORF">Airi02_078050</name>
</gene>
<evidence type="ECO:0000313" key="3">
    <source>
        <dbReference type="EMBL" id="GLY89876.1"/>
    </source>
</evidence>
<reference evidence="3" key="1">
    <citation type="submission" date="2023-03" db="EMBL/GenBank/DDBJ databases">
        <title>Actinoallomurus iriomotensis NBRC 103684.</title>
        <authorList>
            <person name="Ichikawa N."/>
            <person name="Sato H."/>
            <person name="Tonouchi N."/>
        </authorList>
    </citation>
    <scope>NUCLEOTIDE SEQUENCE</scope>
    <source>
        <strain evidence="3">NBRC 103684</strain>
    </source>
</reference>
<comment type="caution">
    <text evidence="3">The sequence shown here is derived from an EMBL/GenBank/DDBJ whole genome shotgun (WGS) entry which is preliminary data.</text>
</comment>
<feature type="domain" description="PPM-type phosphatase" evidence="2">
    <location>
        <begin position="167"/>
        <end position="382"/>
    </location>
</feature>
<dbReference type="SUPFAM" id="SSF81606">
    <property type="entry name" value="PP2C-like"/>
    <property type="match status" value="1"/>
</dbReference>
<organism evidence="3 4">
    <name type="scientific">Actinoallomurus iriomotensis</name>
    <dbReference type="NCBI Taxonomy" id="478107"/>
    <lineage>
        <taxon>Bacteria</taxon>
        <taxon>Bacillati</taxon>
        <taxon>Actinomycetota</taxon>
        <taxon>Actinomycetes</taxon>
        <taxon>Streptosporangiales</taxon>
        <taxon>Thermomonosporaceae</taxon>
        <taxon>Actinoallomurus</taxon>
    </lineage>
</organism>
<evidence type="ECO:0000259" key="2">
    <source>
        <dbReference type="SMART" id="SM00331"/>
    </source>
</evidence>
<dbReference type="Gene3D" id="3.60.40.10">
    <property type="entry name" value="PPM-type phosphatase domain"/>
    <property type="match status" value="1"/>
</dbReference>
<name>A0A9W6S7B0_9ACTN</name>
<protein>
    <submittedName>
        <fullName evidence="3">Phosphatase</fullName>
    </submittedName>
</protein>
<dbReference type="Pfam" id="PF07228">
    <property type="entry name" value="SpoIIE"/>
    <property type="match status" value="1"/>
</dbReference>
<evidence type="ECO:0000256" key="1">
    <source>
        <dbReference type="ARBA" id="ARBA00022801"/>
    </source>
</evidence>
<dbReference type="Proteomes" id="UP001165074">
    <property type="component" value="Unassembled WGS sequence"/>
</dbReference>
<dbReference type="PANTHER" id="PTHR43156:SF2">
    <property type="entry name" value="STAGE II SPORULATION PROTEIN E"/>
    <property type="match status" value="1"/>
</dbReference>
<dbReference type="EMBL" id="BSTK01000014">
    <property type="protein sequence ID" value="GLY89876.1"/>
    <property type="molecule type" value="Genomic_DNA"/>
</dbReference>
<evidence type="ECO:0000313" key="4">
    <source>
        <dbReference type="Proteomes" id="UP001165074"/>
    </source>
</evidence>
<dbReference type="SMART" id="SM00331">
    <property type="entry name" value="PP2C_SIG"/>
    <property type="match status" value="1"/>
</dbReference>
<dbReference type="PANTHER" id="PTHR43156">
    <property type="entry name" value="STAGE II SPORULATION PROTEIN E-RELATED"/>
    <property type="match status" value="1"/>
</dbReference>
<sequence>MSENRLTTVERVAWKAEPHALAGAVATAIEQAYGAISVDLLLADYRLDFLVPVVSGRPAFAMDGTSAGRAFAAQETVAVKAGDGEAWEVHLPLTVRGDRSGVLLVVLPGEPDDATCRELFTAAGVIARALKIADVGSDVFRHARRRNRLTLAAEIQWELLPGRSCVTDEYHLAGQLEPAYAIWGDNFDWSTSAEHLTVSVTNGMGRGAEAALLTQLAVGALRNARRSGADLVEQATLANETIYNQHHGQRHISTLLLRFDVATGRVGAIDAGSPKIFRMRNGTVEPISLDAQLPLGMFEDTNYTEQEFAVESGDRLVIFSDGFHTARSPRGETYGAAALAAALRQTQLQSPSEAVRTLTRGLLDYHCGIELADDAVVLCLDWTGRAAANAVAADG</sequence>
<dbReference type="RefSeq" id="WP_285580403.1">
    <property type="nucleotide sequence ID" value="NZ_BSTK01000014.1"/>
</dbReference>
<dbReference type="GO" id="GO:0016791">
    <property type="term" value="F:phosphatase activity"/>
    <property type="evidence" value="ECO:0007669"/>
    <property type="project" value="TreeGrafter"/>
</dbReference>
<dbReference type="InterPro" id="IPR036457">
    <property type="entry name" value="PPM-type-like_dom_sf"/>
</dbReference>
<dbReference type="InterPro" id="IPR052016">
    <property type="entry name" value="Bact_Sigma-Reg"/>
</dbReference>
<dbReference type="AlphaFoldDB" id="A0A9W6S7B0"/>
<keyword evidence="4" id="KW-1185">Reference proteome</keyword>
<proteinExistence type="predicted"/>
<dbReference type="InterPro" id="IPR001932">
    <property type="entry name" value="PPM-type_phosphatase-like_dom"/>
</dbReference>
<keyword evidence="1" id="KW-0378">Hydrolase</keyword>
<accession>A0A9W6S7B0</accession>